<dbReference type="EMBL" id="CM017636">
    <property type="protein sequence ID" value="TYJ47734.1"/>
    <property type="molecule type" value="Genomic_DNA"/>
</dbReference>
<name>A0A5D3AA07_GOSMU</name>
<keyword evidence="1" id="KW-1133">Transmembrane helix</keyword>
<dbReference type="AlphaFoldDB" id="A0A5D3AA07"/>
<evidence type="ECO:0000256" key="1">
    <source>
        <dbReference type="SAM" id="Phobius"/>
    </source>
</evidence>
<evidence type="ECO:0000313" key="2">
    <source>
        <dbReference type="EMBL" id="TYJ47734.1"/>
    </source>
</evidence>
<keyword evidence="1" id="KW-0812">Transmembrane</keyword>
<dbReference type="Proteomes" id="UP000323597">
    <property type="component" value="Chromosome A01"/>
</dbReference>
<gene>
    <name evidence="2" type="ORF">E1A91_A01G010500v1</name>
</gene>
<protein>
    <submittedName>
        <fullName evidence="2">Uncharacterized protein</fullName>
    </submittedName>
</protein>
<keyword evidence="1" id="KW-0472">Membrane</keyword>
<sequence>MGIMKPSFSLILCYFLWALFLLFNFIPHGGLVSARNIRILIQKGKRMFLEVTHTKHMGLVMVIHLAAAVVMVIHPTAATVMVIHPAAAIVMVIHLAVVVVMVIHPAVAVVMVIHPSSGGGYGNSPNGSCSNTLHLSLSFI</sequence>
<feature type="transmembrane region" description="Helical" evidence="1">
    <location>
        <begin position="89"/>
        <end position="113"/>
    </location>
</feature>
<organism evidence="2 3">
    <name type="scientific">Gossypium mustelinum</name>
    <name type="common">Cotton</name>
    <name type="synonym">Gossypium caicoense</name>
    <dbReference type="NCBI Taxonomy" id="34275"/>
    <lineage>
        <taxon>Eukaryota</taxon>
        <taxon>Viridiplantae</taxon>
        <taxon>Streptophyta</taxon>
        <taxon>Embryophyta</taxon>
        <taxon>Tracheophyta</taxon>
        <taxon>Spermatophyta</taxon>
        <taxon>Magnoliopsida</taxon>
        <taxon>eudicotyledons</taxon>
        <taxon>Gunneridae</taxon>
        <taxon>Pentapetalae</taxon>
        <taxon>rosids</taxon>
        <taxon>malvids</taxon>
        <taxon>Malvales</taxon>
        <taxon>Malvaceae</taxon>
        <taxon>Malvoideae</taxon>
        <taxon>Gossypium</taxon>
    </lineage>
</organism>
<accession>A0A5D3AA07</accession>
<feature type="transmembrane region" description="Helical" evidence="1">
    <location>
        <begin position="58"/>
        <end position="82"/>
    </location>
</feature>
<reference evidence="2 3" key="1">
    <citation type="submission" date="2019-07" db="EMBL/GenBank/DDBJ databases">
        <title>WGS assembly of Gossypium mustelinum.</title>
        <authorList>
            <person name="Chen Z.J."/>
            <person name="Sreedasyam A."/>
            <person name="Ando A."/>
            <person name="Song Q."/>
            <person name="De L."/>
            <person name="Hulse-Kemp A."/>
            <person name="Ding M."/>
            <person name="Ye W."/>
            <person name="Kirkbride R."/>
            <person name="Jenkins J."/>
            <person name="Plott C."/>
            <person name="Lovell J."/>
            <person name="Lin Y.-M."/>
            <person name="Vaughn R."/>
            <person name="Liu B."/>
            <person name="Li W."/>
            <person name="Simpson S."/>
            <person name="Scheffler B."/>
            <person name="Saski C."/>
            <person name="Grover C."/>
            <person name="Hu G."/>
            <person name="Conover J."/>
            <person name="Carlson J."/>
            <person name="Shu S."/>
            <person name="Boston L."/>
            <person name="Williams M."/>
            <person name="Peterson D."/>
            <person name="Mcgee K."/>
            <person name="Jones D."/>
            <person name="Wendel J."/>
            <person name="Stelly D."/>
            <person name="Grimwood J."/>
            <person name="Schmutz J."/>
        </authorList>
    </citation>
    <scope>NUCLEOTIDE SEQUENCE [LARGE SCALE GENOMIC DNA]</scope>
    <source>
        <strain evidence="2">1408120.09</strain>
    </source>
</reference>
<evidence type="ECO:0000313" key="3">
    <source>
        <dbReference type="Proteomes" id="UP000323597"/>
    </source>
</evidence>
<keyword evidence="3" id="KW-1185">Reference proteome</keyword>
<proteinExistence type="predicted"/>